<dbReference type="Proteomes" id="UP000005238">
    <property type="component" value="Unassembled WGS sequence"/>
</dbReference>
<dbReference type="EnsemblProtists" id="Phyra79689">
    <property type="protein sequence ID" value="Phyra79689"/>
    <property type="gene ID" value="Phyra79689"/>
</dbReference>
<dbReference type="InParanoid" id="H3GRZ2"/>
<dbReference type="EMBL" id="DS566039">
    <property type="status" value="NOT_ANNOTATED_CDS"/>
    <property type="molecule type" value="Genomic_DNA"/>
</dbReference>
<dbReference type="EnsemblProtists" id="Phyra87876">
    <property type="protein sequence ID" value="Phyra87876"/>
    <property type="gene ID" value="Phyra87876"/>
</dbReference>
<dbReference type="HOGENOM" id="CLU_1942266_0_0_1"/>
<protein>
    <submittedName>
        <fullName evidence="1">Uncharacterized protein</fullName>
    </submittedName>
</protein>
<accession>H3GRZ2</accession>
<dbReference type="VEuPathDB" id="FungiDB:KRP23_10933"/>
<organism evidence="1 2">
    <name type="scientific">Phytophthora ramorum</name>
    <name type="common">Sudden oak death agent</name>
    <dbReference type="NCBI Taxonomy" id="164328"/>
    <lineage>
        <taxon>Eukaryota</taxon>
        <taxon>Sar</taxon>
        <taxon>Stramenopiles</taxon>
        <taxon>Oomycota</taxon>
        <taxon>Peronosporomycetes</taxon>
        <taxon>Peronosporales</taxon>
        <taxon>Peronosporaceae</taxon>
        <taxon>Phytophthora</taxon>
    </lineage>
</organism>
<name>H3GRZ2_PHYRM</name>
<evidence type="ECO:0000313" key="2">
    <source>
        <dbReference type="Proteomes" id="UP000005238"/>
    </source>
</evidence>
<reference evidence="2" key="1">
    <citation type="journal article" date="2006" name="Science">
        <title>Phytophthora genome sequences uncover evolutionary origins and mechanisms of pathogenesis.</title>
        <authorList>
            <person name="Tyler B.M."/>
            <person name="Tripathy S."/>
            <person name="Zhang X."/>
            <person name="Dehal P."/>
            <person name="Jiang R.H."/>
            <person name="Aerts A."/>
            <person name="Arredondo F.D."/>
            <person name="Baxter L."/>
            <person name="Bensasson D."/>
            <person name="Beynon J.L."/>
            <person name="Chapman J."/>
            <person name="Damasceno C.M."/>
            <person name="Dorrance A.E."/>
            <person name="Dou D."/>
            <person name="Dickerman A.W."/>
            <person name="Dubchak I.L."/>
            <person name="Garbelotto M."/>
            <person name="Gijzen M."/>
            <person name="Gordon S.G."/>
            <person name="Govers F."/>
            <person name="Grunwald N.J."/>
            <person name="Huang W."/>
            <person name="Ivors K.L."/>
            <person name="Jones R.W."/>
            <person name="Kamoun S."/>
            <person name="Krampis K."/>
            <person name="Lamour K.H."/>
            <person name="Lee M.K."/>
            <person name="McDonald W.H."/>
            <person name="Medina M."/>
            <person name="Meijer H.J."/>
            <person name="Nordberg E.K."/>
            <person name="Maclean D.J."/>
            <person name="Ospina-Giraldo M.D."/>
            <person name="Morris P.F."/>
            <person name="Phuntumart V."/>
            <person name="Putnam N.H."/>
            <person name="Rash S."/>
            <person name="Rose J.K."/>
            <person name="Sakihama Y."/>
            <person name="Salamov A.A."/>
            <person name="Savidor A."/>
            <person name="Scheuring C.F."/>
            <person name="Smith B.M."/>
            <person name="Sobral B.W."/>
            <person name="Terry A."/>
            <person name="Torto-Alalibo T.A."/>
            <person name="Win J."/>
            <person name="Xu Z."/>
            <person name="Zhang H."/>
            <person name="Grigoriev I.V."/>
            <person name="Rokhsar D.S."/>
            <person name="Boore J.L."/>
        </authorList>
    </citation>
    <scope>NUCLEOTIDE SEQUENCE [LARGE SCALE GENOMIC DNA]</scope>
    <source>
        <strain evidence="2">Pr102</strain>
    </source>
</reference>
<dbReference type="EMBL" id="DS568477">
    <property type="status" value="NOT_ANNOTATED_CDS"/>
    <property type="molecule type" value="Genomic_DNA"/>
</dbReference>
<keyword evidence="2" id="KW-1185">Reference proteome</keyword>
<dbReference type="STRING" id="164328.H3GRZ2"/>
<evidence type="ECO:0000313" key="1">
    <source>
        <dbReference type="EnsemblProtists" id="Phyra79689"/>
    </source>
</evidence>
<reference evidence="1" key="2">
    <citation type="submission" date="2015-06" db="UniProtKB">
        <authorList>
            <consortium name="EnsemblProtists"/>
        </authorList>
    </citation>
    <scope>IDENTIFICATION</scope>
    <source>
        <strain evidence="1">Pr102</strain>
    </source>
</reference>
<proteinExistence type="predicted"/>
<sequence>MCGSSTLRTSSTRGTRDVRQGAVGGACAGLHSLCVGHGASESARVGTRTAPEMPGELALTLSPCGSSCCASSGTLSFPTPNGQQATAEVVGELLNEGLRAALLDEVHGRHFYQPPRLAGVGTVERTALVA</sequence>
<dbReference type="AlphaFoldDB" id="H3GRZ2"/>